<proteinExistence type="predicted"/>
<organism evidence="1 2">
    <name type="scientific">Strongylus vulgaris</name>
    <name type="common">Blood worm</name>
    <dbReference type="NCBI Taxonomy" id="40348"/>
    <lineage>
        <taxon>Eukaryota</taxon>
        <taxon>Metazoa</taxon>
        <taxon>Ecdysozoa</taxon>
        <taxon>Nematoda</taxon>
        <taxon>Chromadorea</taxon>
        <taxon>Rhabditida</taxon>
        <taxon>Rhabditina</taxon>
        <taxon>Rhabditomorpha</taxon>
        <taxon>Strongyloidea</taxon>
        <taxon>Strongylidae</taxon>
        <taxon>Strongylus</taxon>
    </lineage>
</organism>
<gene>
    <name evidence="1" type="ORF">SVUK_LOCUS18020</name>
</gene>
<sequence length="213" mass="24234">MSLGQLGLLPPELIRQICYQLTLDDILNLQKSHHFLDVMIDNVFFDDMKVMEASCDADVIACLTGTVVCLSAPSTSHQFSTAVSDSWKEALYKSKRVSKLSIKRTEDAKDSYMLDVIERAELRLLSLEIVLLPGQEETSKHSRNRIYMDNDSQLQQQLVIPLFHALNEGRHCPSTLTLRIEWREKPVMALQAAFHAALPRSQRSKLRVLRLGK</sequence>
<protein>
    <recommendedName>
        <fullName evidence="3">F-box domain-containing protein</fullName>
    </recommendedName>
</protein>
<dbReference type="EMBL" id="UYYB01120638">
    <property type="protein sequence ID" value="VDM83022.1"/>
    <property type="molecule type" value="Genomic_DNA"/>
</dbReference>
<dbReference type="OrthoDB" id="5843094at2759"/>
<reference evidence="1 2" key="1">
    <citation type="submission" date="2018-11" db="EMBL/GenBank/DDBJ databases">
        <authorList>
            <consortium name="Pathogen Informatics"/>
        </authorList>
    </citation>
    <scope>NUCLEOTIDE SEQUENCE [LARGE SCALE GENOMIC DNA]</scope>
</reference>
<evidence type="ECO:0008006" key="3">
    <source>
        <dbReference type="Google" id="ProtNLM"/>
    </source>
</evidence>
<accession>A0A3P7LVA1</accession>
<dbReference type="Proteomes" id="UP000270094">
    <property type="component" value="Unassembled WGS sequence"/>
</dbReference>
<evidence type="ECO:0000313" key="1">
    <source>
        <dbReference type="EMBL" id="VDM83022.1"/>
    </source>
</evidence>
<name>A0A3P7LVA1_STRVU</name>
<dbReference type="AlphaFoldDB" id="A0A3P7LVA1"/>
<keyword evidence="2" id="KW-1185">Reference proteome</keyword>
<evidence type="ECO:0000313" key="2">
    <source>
        <dbReference type="Proteomes" id="UP000270094"/>
    </source>
</evidence>